<evidence type="ECO:0000313" key="1">
    <source>
        <dbReference type="EMBL" id="WMN07208.1"/>
    </source>
</evidence>
<organism evidence="1 2">
    <name type="scientific">Marivirga arenosa</name>
    <dbReference type="NCBI Taxonomy" id="3059076"/>
    <lineage>
        <taxon>Bacteria</taxon>
        <taxon>Pseudomonadati</taxon>
        <taxon>Bacteroidota</taxon>
        <taxon>Cytophagia</taxon>
        <taxon>Cytophagales</taxon>
        <taxon>Marivirgaceae</taxon>
        <taxon>Marivirga</taxon>
    </lineage>
</organism>
<accession>A0AA51RAV1</accession>
<evidence type="ECO:0000313" key="2">
    <source>
        <dbReference type="Proteomes" id="UP001244443"/>
    </source>
</evidence>
<dbReference type="AlphaFoldDB" id="A0AA51RAV1"/>
<protein>
    <submittedName>
        <fullName evidence="1">Uncharacterized protein</fullName>
    </submittedName>
</protein>
<reference evidence="1" key="1">
    <citation type="submission" date="2023-08" db="EMBL/GenBank/DDBJ databases">
        <title>Comparative genomics and taxonomic characterization of three novel marine species of genus Marivirga.</title>
        <authorList>
            <person name="Muhammad N."/>
            <person name="Kim S.-G."/>
        </authorList>
    </citation>
    <scope>NUCLEOTIDE SEQUENCE [LARGE SCALE GENOMIC DNA]</scope>
    <source>
        <strain evidence="1">ABR2-2</strain>
    </source>
</reference>
<gene>
    <name evidence="1" type="ORF">QYS48_28155</name>
</gene>
<dbReference type="Proteomes" id="UP001244443">
    <property type="component" value="Chromosome"/>
</dbReference>
<dbReference type="RefSeq" id="WP_308357288.1">
    <property type="nucleotide sequence ID" value="NZ_CP129970.2"/>
</dbReference>
<sequence length="147" mass="16905">MGKSEILFVQTISKLITLPSSLLSAEEKDKFLGKITQFKINGTNFESAKYYEEDRYLLITGNHIDFVLIGLKDYIAKHHHFYDYMNKKGKIGVIYDYSSPPQFQFNRTSAVSYDSIINALNSIKTNDCETQKSINQLSDSLQQLIEF</sequence>
<keyword evidence="2" id="KW-1185">Reference proteome</keyword>
<name>A0AA51RAV1_9BACT</name>
<proteinExistence type="predicted"/>
<dbReference type="EMBL" id="CP129970">
    <property type="protein sequence ID" value="WMN07208.1"/>
    <property type="molecule type" value="Genomic_DNA"/>
</dbReference>